<dbReference type="EMBL" id="LT984814">
    <property type="protein sequence ID" value="SPD66727.1"/>
    <property type="molecule type" value="Genomic_DNA"/>
</dbReference>
<evidence type="ECO:0000313" key="2">
    <source>
        <dbReference type="Proteomes" id="UP000254259"/>
    </source>
</evidence>
<sequence length="158" mass="16957">MDGPPQDFDMAALALGAMARHQLLGDGNLPLGVGRLGADGVQACARSVGEREIRIGRDGGVERRCCVRPQGQQQVDAGPVPVRGDVRGRGELQTVPVFEARHKTIHSCEIKASGKRQLRVRGACRRIAMPTIKAEAVLAVFRLTVNLYRITAKGRAGP</sequence>
<dbReference type="Proteomes" id="UP000254259">
    <property type="component" value="Plasmid CBM2636_mp"/>
</dbReference>
<geneLocation type="plasmid" evidence="2">
    <name>cbm2636_mp</name>
</geneLocation>
<evidence type="ECO:0000313" key="1">
    <source>
        <dbReference type="EMBL" id="SPD66727.1"/>
    </source>
</evidence>
<accession>A0A9Q7XTT0</accession>
<keyword evidence="1" id="KW-0614">Plasmid</keyword>
<gene>
    <name evidence="1" type="ORF">CBM2636_MP10363</name>
</gene>
<name>A0A9Q7XTT0_9BURK</name>
<protein>
    <submittedName>
        <fullName evidence="1">Uncharacterized protein</fullName>
    </submittedName>
</protein>
<proteinExistence type="predicted"/>
<dbReference type="AlphaFoldDB" id="A0A9Q7XTT0"/>
<reference evidence="1 2" key="1">
    <citation type="submission" date="2018-01" db="EMBL/GenBank/DDBJ databases">
        <authorList>
            <person name="Clerissi C."/>
        </authorList>
    </citation>
    <scope>NUCLEOTIDE SEQUENCE [LARGE SCALE GENOMIC DNA]</scope>
    <source>
        <strain evidence="1">Cupriavidus taiwanensis SWF 66322</strain>
        <plasmid evidence="2">cbm2636_mp</plasmid>
    </source>
</reference>
<organism evidence="1 2">
    <name type="scientific">Cupriavidus taiwanensis</name>
    <dbReference type="NCBI Taxonomy" id="164546"/>
    <lineage>
        <taxon>Bacteria</taxon>
        <taxon>Pseudomonadati</taxon>
        <taxon>Pseudomonadota</taxon>
        <taxon>Betaproteobacteria</taxon>
        <taxon>Burkholderiales</taxon>
        <taxon>Burkholderiaceae</taxon>
        <taxon>Cupriavidus</taxon>
    </lineage>
</organism>